<dbReference type="EMBL" id="CAUYUJ010015472">
    <property type="protein sequence ID" value="CAK0854382.1"/>
    <property type="molecule type" value="Genomic_DNA"/>
</dbReference>
<comment type="caution">
    <text evidence="1">The sequence shown here is derived from an EMBL/GenBank/DDBJ whole genome shotgun (WGS) entry which is preliminary data.</text>
</comment>
<evidence type="ECO:0008006" key="3">
    <source>
        <dbReference type="Google" id="ProtNLM"/>
    </source>
</evidence>
<protein>
    <recommendedName>
        <fullName evidence="3">Subtilisin</fullName>
    </recommendedName>
</protein>
<accession>A0ABN9U7B1</accession>
<gene>
    <name evidence="1" type="ORF">PCOR1329_LOCUS45507</name>
</gene>
<sequence length="147" mass="15074">MMQTCTATGWRYGTDVCTDDSGGYCSADDSIDEFAYSTLGQYNDGTSNDASGCSSPTSEHFPSTPMCFRGCCSSGVSCSSSIASCPSSGTLDGVTSDYADSVPTVNDLSVAGGLPLNTAACDHDDIACGSCSECGWRSAQARARAWA</sequence>
<proteinExistence type="predicted"/>
<dbReference type="Proteomes" id="UP001189429">
    <property type="component" value="Unassembled WGS sequence"/>
</dbReference>
<organism evidence="1 2">
    <name type="scientific">Prorocentrum cordatum</name>
    <dbReference type="NCBI Taxonomy" id="2364126"/>
    <lineage>
        <taxon>Eukaryota</taxon>
        <taxon>Sar</taxon>
        <taxon>Alveolata</taxon>
        <taxon>Dinophyceae</taxon>
        <taxon>Prorocentrales</taxon>
        <taxon>Prorocentraceae</taxon>
        <taxon>Prorocentrum</taxon>
    </lineage>
</organism>
<keyword evidence="2" id="KW-1185">Reference proteome</keyword>
<evidence type="ECO:0000313" key="2">
    <source>
        <dbReference type="Proteomes" id="UP001189429"/>
    </source>
</evidence>
<name>A0ABN9U7B1_9DINO</name>
<evidence type="ECO:0000313" key="1">
    <source>
        <dbReference type="EMBL" id="CAK0854382.1"/>
    </source>
</evidence>
<reference evidence="1" key="1">
    <citation type="submission" date="2023-10" db="EMBL/GenBank/DDBJ databases">
        <authorList>
            <person name="Chen Y."/>
            <person name="Shah S."/>
            <person name="Dougan E. K."/>
            <person name="Thang M."/>
            <person name="Chan C."/>
        </authorList>
    </citation>
    <scope>NUCLEOTIDE SEQUENCE [LARGE SCALE GENOMIC DNA]</scope>
</reference>